<keyword evidence="3 7" id="KW-0560">Oxidoreductase</keyword>
<dbReference type="Pfam" id="PF04551">
    <property type="entry name" value="GcpE"/>
    <property type="match status" value="1"/>
</dbReference>
<evidence type="ECO:0000313" key="10">
    <source>
        <dbReference type="EMBL" id="EFQ23840.1"/>
    </source>
</evidence>
<feature type="binding site" evidence="7">
    <location>
        <position position="265"/>
    </location>
    <ligand>
        <name>[4Fe-4S] cluster</name>
        <dbReference type="ChEBI" id="CHEBI:49883"/>
    </ligand>
</feature>
<dbReference type="AlphaFoldDB" id="E3D0L9"/>
<evidence type="ECO:0000256" key="5">
    <source>
        <dbReference type="ARBA" id="ARBA00023014"/>
    </source>
</evidence>
<feature type="binding site" evidence="7">
    <location>
        <position position="304"/>
    </location>
    <ligand>
        <name>[4Fe-4S] cluster</name>
        <dbReference type="ChEBI" id="CHEBI:49883"/>
    </ligand>
</feature>
<proteinExistence type="inferred from homology"/>
<comment type="similarity">
    <text evidence="7">Belongs to the IspG family.</text>
</comment>
<evidence type="ECO:0000256" key="7">
    <source>
        <dbReference type="HAMAP-Rule" id="MF_00159"/>
    </source>
</evidence>
<evidence type="ECO:0000256" key="1">
    <source>
        <dbReference type="ARBA" id="ARBA00022485"/>
    </source>
</evidence>
<dbReference type="Proteomes" id="UP000005096">
    <property type="component" value="Chromosome"/>
</dbReference>
<evidence type="ECO:0000313" key="11">
    <source>
        <dbReference type="Proteomes" id="UP000005096"/>
    </source>
</evidence>
<organism evidence="10 11">
    <name type="scientific">Aminomonas paucivorans DSM 12260</name>
    <dbReference type="NCBI Taxonomy" id="584708"/>
    <lineage>
        <taxon>Bacteria</taxon>
        <taxon>Thermotogati</taxon>
        <taxon>Synergistota</taxon>
        <taxon>Synergistia</taxon>
        <taxon>Synergistales</taxon>
        <taxon>Synergistaceae</taxon>
        <taxon>Aminomonas</taxon>
    </lineage>
</organism>
<dbReference type="UniPathway" id="UPA00056">
    <property type="reaction ID" value="UER00096"/>
</dbReference>
<comment type="function">
    <text evidence="7">Converts 2C-methyl-D-erythritol 2,4-cyclodiphosphate (ME-2,4cPP) into 1-hydroxy-2-methyl-2-(E)-butenyl 4-diphosphate.</text>
</comment>
<dbReference type="InterPro" id="IPR058578">
    <property type="entry name" value="IspG_TIM"/>
</dbReference>
<sequence>MGSHGSLLLGGLSIGAGSPIRVESMLKTPLADPEGCMEELNALHASGCELVRTAYTSLDQEPILARVVEKSPIPLMADIHFNHRLALSALTAGCPSVRVNPGNLGGEGPLREVLGEVEKTGAVLRIGANGGSLNRGQLERAGGDRGLALAQAVEEQLRVLLDRGFERVLLSAKSSDVGETVRANQLLSSRYGYPMHVGITEAGPLEEGTVRSSVGLGILLSQGIGDTLRVSLSAPGVREVRVGYEILRSLGLRERGAHWVSCPTCGRRRIEVLQWVERLRPLAERLPDGFTLAVMGCEVNGPREAAGADLGVAGAPGGFLLFRKGVPLGTWPVEELEERVQKALEDILIRRCTDA</sequence>
<dbReference type="GO" id="GO:0046429">
    <property type="term" value="F:4-hydroxy-3-methylbut-2-en-1-yl diphosphate synthase activity (ferredoxin)"/>
    <property type="evidence" value="ECO:0007669"/>
    <property type="project" value="UniProtKB-UniRule"/>
</dbReference>
<accession>E3D0L9</accession>
<name>E3D0L9_9BACT</name>
<feature type="domain" description="IspG C-terminal" evidence="9">
    <location>
        <begin position="259"/>
        <end position="345"/>
    </location>
</feature>
<dbReference type="EMBL" id="CM001022">
    <property type="protein sequence ID" value="EFQ23840.1"/>
    <property type="molecule type" value="Genomic_DNA"/>
</dbReference>
<evidence type="ECO:0000256" key="4">
    <source>
        <dbReference type="ARBA" id="ARBA00023004"/>
    </source>
</evidence>
<keyword evidence="11" id="KW-1185">Reference proteome</keyword>
<dbReference type="InterPro" id="IPR058579">
    <property type="entry name" value="IspG_C"/>
</dbReference>
<dbReference type="STRING" id="584708.Apau_1421"/>
<feature type="binding site" evidence="7">
    <location>
        <position position="262"/>
    </location>
    <ligand>
        <name>[4Fe-4S] cluster</name>
        <dbReference type="ChEBI" id="CHEBI:49883"/>
    </ligand>
</feature>
<keyword evidence="2 7" id="KW-0479">Metal-binding</keyword>
<evidence type="ECO:0000256" key="3">
    <source>
        <dbReference type="ARBA" id="ARBA00023002"/>
    </source>
</evidence>
<dbReference type="SUPFAM" id="SSF56014">
    <property type="entry name" value="Nitrite and sulphite reductase 4Fe-4S domain-like"/>
    <property type="match status" value="1"/>
</dbReference>
<gene>
    <name evidence="7" type="primary">ispG</name>
    <name evidence="10" type="ORF">Apau_1421</name>
</gene>
<dbReference type="HAMAP" id="MF_00159">
    <property type="entry name" value="IspG"/>
    <property type="match status" value="1"/>
</dbReference>
<dbReference type="GO" id="GO:0046872">
    <property type="term" value="F:metal ion binding"/>
    <property type="evidence" value="ECO:0007669"/>
    <property type="project" value="UniProtKB-KW"/>
</dbReference>
<feature type="domain" description="IspG TIM-barrel" evidence="8">
    <location>
        <begin position="9"/>
        <end position="244"/>
    </location>
</feature>
<reference evidence="10 11" key="1">
    <citation type="journal article" date="2010" name="Stand. Genomic Sci.">
        <title>Non-contiguous finished genome sequence of Aminomonas paucivorans type strain (GLU-3).</title>
        <authorList>
            <person name="Pitluck S."/>
            <person name="Yasawong M."/>
            <person name="Held B."/>
            <person name="Lapidus A."/>
            <person name="Nolan M."/>
            <person name="Copeland A."/>
            <person name="Lucas S."/>
            <person name="Del Rio T.G."/>
            <person name="Tice H."/>
            <person name="Cheng J.F."/>
            <person name="Chertkov O."/>
            <person name="Goodwin L."/>
            <person name="Tapia R."/>
            <person name="Han C."/>
            <person name="Liolios K."/>
            <person name="Ivanova N."/>
            <person name="Mavromatis K."/>
            <person name="Ovchinnikova G."/>
            <person name="Pati A."/>
            <person name="Chen A."/>
            <person name="Palaniappan K."/>
            <person name="Land M."/>
            <person name="Hauser L."/>
            <person name="Chang Y.J."/>
            <person name="Jeffries C.D."/>
            <person name="Pukall R."/>
            <person name="Spring S."/>
            <person name="Rohde M."/>
            <person name="Sikorski J."/>
            <person name="Goker M."/>
            <person name="Woyke T."/>
            <person name="Bristow J."/>
            <person name="Eisen J.A."/>
            <person name="Markowitz V."/>
            <person name="Hugenholtz P."/>
            <person name="Kyrpides N.C."/>
            <person name="Klenk H.P."/>
        </authorList>
    </citation>
    <scope>NUCLEOTIDE SEQUENCE [LARGE SCALE GENOMIC DNA]</scope>
    <source>
        <strain evidence="10 11">DSM 12260</strain>
    </source>
</reference>
<dbReference type="NCBIfam" id="TIGR00612">
    <property type="entry name" value="ispG_gcpE"/>
    <property type="match status" value="1"/>
</dbReference>
<dbReference type="GO" id="GO:0019288">
    <property type="term" value="P:isopentenyl diphosphate biosynthetic process, methylerythritol 4-phosphate pathway"/>
    <property type="evidence" value="ECO:0007669"/>
    <property type="project" value="UniProtKB-UniRule"/>
</dbReference>
<evidence type="ECO:0000259" key="8">
    <source>
        <dbReference type="Pfam" id="PF04551"/>
    </source>
</evidence>
<keyword evidence="5 7" id="KW-0411">Iron-sulfur</keyword>
<dbReference type="OrthoDB" id="9803214at2"/>
<dbReference type="InterPro" id="IPR004588">
    <property type="entry name" value="IspG_bac-typ"/>
</dbReference>
<keyword evidence="6 7" id="KW-0414">Isoprene biosynthesis</keyword>
<protein>
    <recommendedName>
        <fullName evidence="7">4-hydroxy-3-methylbut-2-en-1-yl diphosphate synthase (flavodoxin)</fullName>
        <ecNumber evidence="7">1.17.7.3</ecNumber>
    </recommendedName>
    <alternativeName>
        <fullName evidence="7">1-hydroxy-2-methyl-2-(E)-butenyl 4-diphosphate synthase</fullName>
    </alternativeName>
</protein>
<comment type="pathway">
    <text evidence="7">Isoprenoid biosynthesis; isopentenyl diphosphate biosynthesis via DXP pathway; isopentenyl diphosphate from 1-deoxy-D-xylulose 5-phosphate: step 5/6.</text>
</comment>
<dbReference type="Gene3D" id="3.30.413.10">
    <property type="entry name" value="Sulfite Reductase Hemoprotein, domain 1"/>
    <property type="match status" value="1"/>
</dbReference>
<keyword evidence="1 7" id="KW-0004">4Fe-4S</keyword>
<dbReference type="Gene3D" id="3.20.20.20">
    <property type="entry name" value="Dihydropteroate synthase-like"/>
    <property type="match status" value="1"/>
</dbReference>
<evidence type="ECO:0000256" key="2">
    <source>
        <dbReference type="ARBA" id="ARBA00022723"/>
    </source>
</evidence>
<dbReference type="RefSeq" id="WP_006301043.1">
    <property type="nucleotide sequence ID" value="NZ_CM001022.1"/>
</dbReference>
<comment type="catalytic activity">
    <reaction evidence="7">
        <text>(2E)-4-hydroxy-3-methylbut-2-enyl diphosphate + oxidized [flavodoxin] + H2O + 2 H(+) = 2-C-methyl-D-erythritol 2,4-cyclic diphosphate + reduced [flavodoxin]</text>
        <dbReference type="Rhea" id="RHEA:43604"/>
        <dbReference type="Rhea" id="RHEA-COMP:10622"/>
        <dbReference type="Rhea" id="RHEA-COMP:10623"/>
        <dbReference type="ChEBI" id="CHEBI:15377"/>
        <dbReference type="ChEBI" id="CHEBI:15378"/>
        <dbReference type="ChEBI" id="CHEBI:57618"/>
        <dbReference type="ChEBI" id="CHEBI:58210"/>
        <dbReference type="ChEBI" id="CHEBI:58483"/>
        <dbReference type="ChEBI" id="CHEBI:128753"/>
        <dbReference type="EC" id="1.17.7.3"/>
    </reaction>
</comment>
<dbReference type="SUPFAM" id="SSF51717">
    <property type="entry name" value="Dihydropteroate synthetase-like"/>
    <property type="match status" value="1"/>
</dbReference>
<keyword evidence="4 7" id="KW-0408">Iron</keyword>
<dbReference type="PANTHER" id="PTHR30454">
    <property type="entry name" value="4-HYDROXY-3-METHYLBUT-2-EN-1-YL DIPHOSPHATE SYNTHASE"/>
    <property type="match status" value="1"/>
</dbReference>
<dbReference type="InterPro" id="IPR045854">
    <property type="entry name" value="NO2/SO3_Rdtase_4Fe4S_sf"/>
</dbReference>
<evidence type="ECO:0000259" key="9">
    <source>
        <dbReference type="Pfam" id="PF26540"/>
    </source>
</evidence>
<dbReference type="InterPro" id="IPR011005">
    <property type="entry name" value="Dihydropteroate_synth-like_sf"/>
</dbReference>
<dbReference type="EC" id="1.17.7.3" evidence="7"/>
<comment type="cofactor">
    <cofactor evidence="7">
        <name>[4Fe-4S] cluster</name>
        <dbReference type="ChEBI" id="CHEBI:49883"/>
    </cofactor>
    <text evidence="7">Binds 1 [4Fe-4S] cluster.</text>
</comment>
<dbReference type="GO" id="GO:0141197">
    <property type="term" value="F:4-hydroxy-3-methylbut-2-enyl-diphosphate synthase activity (flavodoxin)"/>
    <property type="evidence" value="ECO:0007669"/>
    <property type="project" value="UniProtKB-EC"/>
</dbReference>
<dbReference type="eggNOG" id="COG0821">
    <property type="taxonomic scope" value="Bacteria"/>
</dbReference>
<dbReference type="HOGENOM" id="CLU_042258_0_0_0"/>
<feature type="binding site" evidence="7">
    <location>
        <position position="297"/>
    </location>
    <ligand>
        <name>[4Fe-4S] cluster</name>
        <dbReference type="ChEBI" id="CHEBI:49883"/>
    </ligand>
</feature>
<dbReference type="PaxDb" id="584708-Apau_1421"/>
<dbReference type="GO" id="GO:0016114">
    <property type="term" value="P:terpenoid biosynthetic process"/>
    <property type="evidence" value="ECO:0007669"/>
    <property type="project" value="InterPro"/>
</dbReference>
<evidence type="ECO:0000256" key="6">
    <source>
        <dbReference type="ARBA" id="ARBA00023229"/>
    </source>
</evidence>
<dbReference type="GO" id="GO:0051539">
    <property type="term" value="F:4 iron, 4 sulfur cluster binding"/>
    <property type="evidence" value="ECO:0007669"/>
    <property type="project" value="UniProtKB-UniRule"/>
</dbReference>
<dbReference type="Pfam" id="PF26540">
    <property type="entry name" value="GcpE_C"/>
    <property type="match status" value="1"/>
</dbReference>
<dbReference type="PANTHER" id="PTHR30454:SF0">
    <property type="entry name" value="4-HYDROXY-3-METHYLBUT-2-EN-1-YL DIPHOSPHATE SYNTHASE (FERREDOXIN), CHLOROPLASTIC"/>
    <property type="match status" value="1"/>
</dbReference>